<accession>A0ABR0E6C0</accession>
<keyword evidence="3" id="KW-1185">Reference proteome</keyword>
<sequence length="185" mass="19462">MRFTAIFSTGLLAASVASAQSCTGDDRREALREIVEAIISGTDEDINKPSFESNVTVYVDIQGARFITGKGPDGARNSIRLGHAIATDFGPAPYDLNSYLDNGVNMAFVNGTATVGVHIPDEGPLSLVVVPAQLSSTHDTDTCEIYEAVAAVQPVDGVVQAALTAAMLQNYPLYEVLDPLEGVSS</sequence>
<dbReference type="PROSITE" id="PS51257">
    <property type="entry name" value="PROKAR_LIPOPROTEIN"/>
    <property type="match status" value="1"/>
</dbReference>
<evidence type="ECO:0000313" key="3">
    <source>
        <dbReference type="Proteomes" id="UP001305779"/>
    </source>
</evidence>
<keyword evidence="1" id="KW-0732">Signal</keyword>
<protein>
    <submittedName>
        <fullName evidence="2">Uncharacterized protein</fullName>
    </submittedName>
</protein>
<gene>
    <name evidence="2" type="ORF">PRZ48_011431</name>
</gene>
<dbReference type="EMBL" id="JAXOVC010000009">
    <property type="protein sequence ID" value="KAK4496982.1"/>
    <property type="molecule type" value="Genomic_DNA"/>
</dbReference>
<reference evidence="2 3" key="1">
    <citation type="journal article" date="2023" name="G3 (Bethesda)">
        <title>A chromosome-level genome assembly of Zasmidium syzygii isolated from banana leaves.</title>
        <authorList>
            <person name="van Westerhoven A.C."/>
            <person name="Mehrabi R."/>
            <person name="Talebi R."/>
            <person name="Steentjes M.B.F."/>
            <person name="Corcolon B."/>
            <person name="Chong P.A."/>
            <person name="Kema G.H.J."/>
            <person name="Seidl M.F."/>
        </authorList>
    </citation>
    <scope>NUCLEOTIDE SEQUENCE [LARGE SCALE GENOMIC DNA]</scope>
    <source>
        <strain evidence="2 3">P124</strain>
    </source>
</reference>
<organism evidence="2 3">
    <name type="scientific">Zasmidium cellare</name>
    <name type="common">Wine cellar mold</name>
    <name type="synonym">Racodium cellare</name>
    <dbReference type="NCBI Taxonomy" id="395010"/>
    <lineage>
        <taxon>Eukaryota</taxon>
        <taxon>Fungi</taxon>
        <taxon>Dikarya</taxon>
        <taxon>Ascomycota</taxon>
        <taxon>Pezizomycotina</taxon>
        <taxon>Dothideomycetes</taxon>
        <taxon>Dothideomycetidae</taxon>
        <taxon>Mycosphaerellales</taxon>
        <taxon>Mycosphaerellaceae</taxon>
        <taxon>Zasmidium</taxon>
    </lineage>
</organism>
<feature type="signal peptide" evidence="1">
    <location>
        <begin position="1"/>
        <end position="19"/>
    </location>
</feature>
<evidence type="ECO:0000313" key="2">
    <source>
        <dbReference type="EMBL" id="KAK4496982.1"/>
    </source>
</evidence>
<name>A0ABR0E6C0_ZASCE</name>
<comment type="caution">
    <text evidence="2">The sequence shown here is derived from an EMBL/GenBank/DDBJ whole genome shotgun (WGS) entry which is preliminary data.</text>
</comment>
<evidence type="ECO:0000256" key="1">
    <source>
        <dbReference type="SAM" id="SignalP"/>
    </source>
</evidence>
<feature type="chain" id="PRO_5046816173" evidence="1">
    <location>
        <begin position="20"/>
        <end position="185"/>
    </location>
</feature>
<proteinExistence type="predicted"/>
<dbReference type="Proteomes" id="UP001305779">
    <property type="component" value="Unassembled WGS sequence"/>
</dbReference>